<accession>A0AA39L2D6</accession>
<dbReference type="CDD" id="cd00190">
    <property type="entry name" value="Tryp_SPc"/>
    <property type="match status" value="1"/>
</dbReference>
<evidence type="ECO:0000313" key="13">
    <source>
        <dbReference type="EMBL" id="KAK0182321.1"/>
    </source>
</evidence>
<feature type="transmembrane region" description="Helical" evidence="10">
    <location>
        <begin position="12"/>
        <end position="37"/>
    </location>
</feature>
<dbReference type="InterPro" id="IPR051487">
    <property type="entry name" value="Ser/Thr_Proteases_Immune/Dev"/>
</dbReference>
<dbReference type="Pfam" id="PF12032">
    <property type="entry name" value="CLIP"/>
    <property type="match status" value="1"/>
</dbReference>
<dbReference type="Proteomes" id="UP001168972">
    <property type="component" value="Unassembled WGS sequence"/>
</dbReference>
<evidence type="ECO:0000256" key="6">
    <source>
        <dbReference type="ARBA" id="ARBA00023180"/>
    </source>
</evidence>
<dbReference type="AlphaFoldDB" id="A0AA39L2D6"/>
<dbReference type="PROSITE" id="PS51888">
    <property type="entry name" value="CLIP"/>
    <property type="match status" value="1"/>
</dbReference>
<dbReference type="InterPro" id="IPR009003">
    <property type="entry name" value="Peptidase_S1_PA"/>
</dbReference>
<keyword evidence="10" id="KW-1133">Transmembrane helix</keyword>
<evidence type="ECO:0000256" key="1">
    <source>
        <dbReference type="ARBA" id="ARBA00022670"/>
    </source>
</evidence>
<dbReference type="EMBL" id="JAQQBR010000001">
    <property type="protein sequence ID" value="KAK0182321.1"/>
    <property type="molecule type" value="Genomic_DNA"/>
</dbReference>
<evidence type="ECO:0000256" key="5">
    <source>
        <dbReference type="ARBA" id="ARBA00023157"/>
    </source>
</evidence>
<keyword evidence="9" id="KW-0964">Secreted</keyword>
<feature type="domain" description="Clip" evidence="12">
    <location>
        <begin position="47"/>
        <end position="98"/>
    </location>
</feature>
<organism evidence="13 14">
    <name type="scientific">Microctonus hyperodae</name>
    <name type="common">Parasitoid wasp</name>
    <dbReference type="NCBI Taxonomy" id="165561"/>
    <lineage>
        <taxon>Eukaryota</taxon>
        <taxon>Metazoa</taxon>
        <taxon>Ecdysozoa</taxon>
        <taxon>Arthropoda</taxon>
        <taxon>Hexapoda</taxon>
        <taxon>Insecta</taxon>
        <taxon>Pterygota</taxon>
        <taxon>Neoptera</taxon>
        <taxon>Endopterygota</taxon>
        <taxon>Hymenoptera</taxon>
        <taxon>Apocrita</taxon>
        <taxon>Ichneumonoidea</taxon>
        <taxon>Braconidae</taxon>
        <taxon>Euphorinae</taxon>
        <taxon>Microctonus</taxon>
    </lineage>
</organism>
<dbReference type="InterPro" id="IPR001254">
    <property type="entry name" value="Trypsin_dom"/>
</dbReference>
<dbReference type="PROSITE" id="PS00134">
    <property type="entry name" value="TRYPSIN_HIS"/>
    <property type="match status" value="1"/>
</dbReference>
<keyword evidence="10" id="KW-0472">Membrane</keyword>
<evidence type="ECO:0000313" key="14">
    <source>
        <dbReference type="Proteomes" id="UP001168972"/>
    </source>
</evidence>
<comment type="caution">
    <text evidence="13">The sequence shown here is derived from an EMBL/GenBank/DDBJ whole genome shotgun (WGS) entry which is preliminary data.</text>
</comment>
<dbReference type="InterPro" id="IPR001314">
    <property type="entry name" value="Peptidase_S1A"/>
</dbReference>
<dbReference type="Gene3D" id="3.30.1640.30">
    <property type="match status" value="1"/>
</dbReference>
<protein>
    <recommendedName>
        <fullName evidence="9">CLIP domain-containing serine protease</fullName>
        <ecNumber evidence="8">3.4.21.-</ecNumber>
    </recommendedName>
</protein>
<dbReference type="SUPFAM" id="SSF50494">
    <property type="entry name" value="Trypsin-like serine proteases"/>
    <property type="match status" value="1"/>
</dbReference>
<keyword evidence="4 8" id="KW-0720">Serine protease</keyword>
<evidence type="ECO:0000256" key="3">
    <source>
        <dbReference type="ARBA" id="ARBA00022801"/>
    </source>
</evidence>
<comment type="similarity">
    <text evidence="7 9">Belongs to the peptidase S1 family. CLIP subfamily.</text>
</comment>
<dbReference type="InterPro" id="IPR038565">
    <property type="entry name" value="CLIP_sf"/>
</dbReference>
<evidence type="ECO:0000256" key="8">
    <source>
        <dbReference type="RuleBase" id="RU363034"/>
    </source>
</evidence>
<reference evidence="13" key="2">
    <citation type="submission" date="2023-03" db="EMBL/GenBank/DDBJ databases">
        <authorList>
            <person name="Inwood S.N."/>
            <person name="Skelly J.G."/>
            <person name="Guhlin J."/>
            <person name="Harrop T.W.R."/>
            <person name="Goldson S.G."/>
            <person name="Dearden P.K."/>
        </authorList>
    </citation>
    <scope>NUCLEOTIDE SEQUENCE</scope>
    <source>
        <strain evidence="13">Lincoln</strain>
        <tissue evidence="13">Whole body</tissue>
    </source>
</reference>
<dbReference type="FunFam" id="2.40.10.10:FF:000002">
    <property type="entry name" value="Transmembrane protease serine"/>
    <property type="match status" value="1"/>
</dbReference>
<comment type="subcellular location">
    <subcellularLocation>
        <location evidence="9">Secreted</location>
    </subcellularLocation>
</comment>
<dbReference type="GO" id="GO:0005576">
    <property type="term" value="C:extracellular region"/>
    <property type="evidence" value="ECO:0007669"/>
    <property type="project" value="UniProtKB-SubCell"/>
</dbReference>
<evidence type="ECO:0000256" key="7">
    <source>
        <dbReference type="ARBA" id="ARBA00024195"/>
    </source>
</evidence>
<evidence type="ECO:0000256" key="10">
    <source>
        <dbReference type="SAM" id="Phobius"/>
    </source>
</evidence>
<keyword evidence="3 8" id="KW-0378">Hydrolase</keyword>
<dbReference type="GO" id="GO:0004252">
    <property type="term" value="F:serine-type endopeptidase activity"/>
    <property type="evidence" value="ECO:0007669"/>
    <property type="project" value="UniProtKB-UniRule"/>
</dbReference>
<keyword evidence="10" id="KW-0812">Transmembrane</keyword>
<gene>
    <name evidence="13" type="ORF">PV327_000472</name>
</gene>
<dbReference type="InterPro" id="IPR043504">
    <property type="entry name" value="Peptidase_S1_PA_chymotrypsin"/>
</dbReference>
<evidence type="ECO:0000256" key="9">
    <source>
        <dbReference type="RuleBase" id="RU366078"/>
    </source>
</evidence>
<dbReference type="SMART" id="SM00680">
    <property type="entry name" value="CLIP"/>
    <property type="match status" value="1"/>
</dbReference>
<sequence length="382" mass="43334">MQYLHSDKIKNLFIMGVLFMNRLELIMIGIIALIMIISTVNSQDFINCNNTIGQSGQCINVRDCRPVVELLKNQGRRITKFLRRFICNINGQNQTVCCPCMFKLKYGPLFPPDCGIPIQDREKTLNNNQNNTVINILTRISNGEPAELGAWPWIAAIGYKSNKNISKIEWKCGGSLISSRHVITAAHCIRPNILLVRLGDLNLERDDDNARPVDFAIEKFQIHPNYNPFRKVHDIAVLRLWEDVQFNDFIKPICLPIFDELLNEDFIRHTLTVIGWGIMKSYIKADHLQQTQLTVMNQKKCIEAYTNYSVIIDENVICAGGPQDKKDACKGDSGGPLMIQSNNTFYEIGIVSFGNIECSSLTIPGVYTAINRHLDFIISQLI</sequence>
<dbReference type="PROSITE" id="PS50240">
    <property type="entry name" value="TRYPSIN_DOM"/>
    <property type="match status" value="1"/>
</dbReference>
<evidence type="ECO:0000256" key="4">
    <source>
        <dbReference type="ARBA" id="ARBA00022825"/>
    </source>
</evidence>
<dbReference type="InterPro" id="IPR033116">
    <property type="entry name" value="TRYPSIN_SER"/>
</dbReference>
<dbReference type="SMART" id="SM00020">
    <property type="entry name" value="Tryp_SPc"/>
    <property type="match status" value="1"/>
</dbReference>
<keyword evidence="14" id="KW-1185">Reference proteome</keyword>
<proteinExistence type="inferred from homology"/>
<dbReference type="InterPro" id="IPR018114">
    <property type="entry name" value="TRYPSIN_HIS"/>
</dbReference>
<keyword evidence="5" id="KW-1015">Disulfide bond</keyword>
<evidence type="ECO:0000256" key="2">
    <source>
        <dbReference type="ARBA" id="ARBA00022729"/>
    </source>
</evidence>
<dbReference type="InterPro" id="IPR022700">
    <property type="entry name" value="CLIP"/>
</dbReference>
<dbReference type="PANTHER" id="PTHR24256">
    <property type="entry name" value="TRYPTASE-RELATED"/>
    <property type="match status" value="1"/>
</dbReference>
<dbReference type="Gene3D" id="2.40.10.10">
    <property type="entry name" value="Trypsin-like serine proteases"/>
    <property type="match status" value="2"/>
</dbReference>
<evidence type="ECO:0000259" key="12">
    <source>
        <dbReference type="PROSITE" id="PS51888"/>
    </source>
</evidence>
<dbReference type="EC" id="3.4.21.-" evidence="8"/>
<name>A0AA39L2D6_MICHY</name>
<dbReference type="PRINTS" id="PR00722">
    <property type="entry name" value="CHYMOTRYPSIN"/>
</dbReference>
<keyword evidence="6" id="KW-0325">Glycoprotein</keyword>
<dbReference type="FunFam" id="2.40.10.10:FF:000028">
    <property type="entry name" value="Serine protease easter"/>
    <property type="match status" value="1"/>
</dbReference>
<dbReference type="Pfam" id="PF00089">
    <property type="entry name" value="Trypsin"/>
    <property type="match status" value="1"/>
</dbReference>
<keyword evidence="2" id="KW-0732">Signal</keyword>
<evidence type="ECO:0000259" key="11">
    <source>
        <dbReference type="PROSITE" id="PS50240"/>
    </source>
</evidence>
<keyword evidence="1 8" id="KW-0645">Protease</keyword>
<dbReference type="PROSITE" id="PS00135">
    <property type="entry name" value="TRYPSIN_SER"/>
    <property type="match status" value="1"/>
</dbReference>
<reference evidence="13" key="1">
    <citation type="journal article" date="2023" name="bioRxiv">
        <title>Scaffold-level genome assemblies of two parasitoid biocontrol wasps reveal the parthenogenesis mechanism and an associated novel virus.</title>
        <authorList>
            <person name="Inwood S."/>
            <person name="Skelly J."/>
            <person name="Guhlin J."/>
            <person name="Harrop T."/>
            <person name="Goldson S."/>
            <person name="Dearden P."/>
        </authorList>
    </citation>
    <scope>NUCLEOTIDE SEQUENCE</scope>
    <source>
        <strain evidence="13">Lincoln</strain>
        <tissue evidence="13">Whole body</tissue>
    </source>
</reference>
<feature type="domain" description="Peptidase S1" evidence="11">
    <location>
        <begin position="140"/>
        <end position="382"/>
    </location>
</feature>
<dbReference type="GO" id="GO:0006508">
    <property type="term" value="P:proteolysis"/>
    <property type="evidence" value="ECO:0007669"/>
    <property type="project" value="UniProtKB-KW"/>
</dbReference>
<comment type="domain">
    <text evidence="9">The clip domain consists of 35-55 residues which are 'knitted' together usually by 3 conserved disulfide bonds forming a clip-like compact structure.</text>
</comment>